<feature type="region of interest" description="Disordered" evidence="2">
    <location>
        <begin position="157"/>
        <end position="236"/>
    </location>
</feature>
<evidence type="ECO:0000256" key="1">
    <source>
        <dbReference type="SAM" id="Coils"/>
    </source>
</evidence>
<evidence type="ECO:0000256" key="2">
    <source>
        <dbReference type="SAM" id="MobiDB-lite"/>
    </source>
</evidence>
<dbReference type="OrthoDB" id="10662056at2759"/>
<gene>
    <name evidence="3" type="ORF">FGO68_gene4860</name>
</gene>
<feature type="coiled-coil region" evidence="1">
    <location>
        <begin position="81"/>
        <end position="129"/>
    </location>
</feature>
<keyword evidence="1" id="KW-0175">Coiled coil</keyword>
<evidence type="ECO:0000313" key="3">
    <source>
        <dbReference type="EMBL" id="TNV76088.1"/>
    </source>
</evidence>
<feature type="region of interest" description="Disordered" evidence="2">
    <location>
        <begin position="52"/>
        <end position="78"/>
    </location>
</feature>
<dbReference type="EMBL" id="RRYP01014208">
    <property type="protein sequence ID" value="TNV76088.1"/>
    <property type="molecule type" value="Genomic_DNA"/>
</dbReference>
<feature type="compositionally biased region" description="Basic and acidic residues" evidence="2">
    <location>
        <begin position="209"/>
        <end position="221"/>
    </location>
</feature>
<name>A0A8J8NJ98_HALGN</name>
<feature type="compositionally biased region" description="Polar residues" evidence="2">
    <location>
        <begin position="173"/>
        <end position="205"/>
    </location>
</feature>
<dbReference type="Proteomes" id="UP000785679">
    <property type="component" value="Unassembled WGS sequence"/>
</dbReference>
<organism evidence="3 4">
    <name type="scientific">Halteria grandinella</name>
    <dbReference type="NCBI Taxonomy" id="5974"/>
    <lineage>
        <taxon>Eukaryota</taxon>
        <taxon>Sar</taxon>
        <taxon>Alveolata</taxon>
        <taxon>Ciliophora</taxon>
        <taxon>Intramacronucleata</taxon>
        <taxon>Spirotrichea</taxon>
        <taxon>Stichotrichia</taxon>
        <taxon>Sporadotrichida</taxon>
        <taxon>Halteriidae</taxon>
        <taxon>Halteria</taxon>
    </lineage>
</organism>
<dbReference type="AlphaFoldDB" id="A0A8J8NJ98"/>
<evidence type="ECO:0000313" key="4">
    <source>
        <dbReference type="Proteomes" id="UP000785679"/>
    </source>
</evidence>
<feature type="compositionally biased region" description="Low complexity" evidence="2">
    <location>
        <begin position="56"/>
        <end position="78"/>
    </location>
</feature>
<keyword evidence="4" id="KW-1185">Reference proteome</keyword>
<sequence>MSKQGTNISHLTSLVPQGAAAAQQDQALLIKFGVQEPKFNLKLATQSTGQKQWDYQEISQPQQPSQPSQPSKEQLQQQMEDDALLEDLEDQKARVEAYKKKLVNITSDVKEAEDVRERLRAHLNLLKLQTVMLMKGMDDKMIEVADVKVDFKAKLSASRVKKPGTTPRKDGSDNSQGNSRAPSQTSLSRKPSGTVPTQQQATVPSGTDLAKKIAESQEKKIQQQRQMQMPPQRPVV</sequence>
<proteinExistence type="predicted"/>
<comment type="caution">
    <text evidence="3">The sequence shown here is derived from an EMBL/GenBank/DDBJ whole genome shotgun (WGS) entry which is preliminary data.</text>
</comment>
<reference evidence="3" key="1">
    <citation type="submission" date="2019-06" db="EMBL/GenBank/DDBJ databases">
        <authorList>
            <person name="Zheng W."/>
        </authorList>
    </citation>
    <scope>NUCLEOTIDE SEQUENCE</scope>
    <source>
        <strain evidence="3">QDHG01</strain>
    </source>
</reference>
<protein>
    <submittedName>
        <fullName evidence="3">Uncharacterized protein</fullName>
    </submittedName>
</protein>
<accession>A0A8J8NJ98</accession>